<proteinExistence type="predicted"/>
<dbReference type="EMBL" id="BMAO01033960">
    <property type="protein sequence ID" value="GFQ93033.1"/>
    <property type="molecule type" value="Genomic_DNA"/>
</dbReference>
<organism evidence="1 2">
    <name type="scientific">Trichonephila clavata</name>
    <name type="common">Joro spider</name>
    <name type="synonym">Nephila clavata</name>
    <dbReference type="NCBI Taxonomy" id="2740835"/>
    <lineage>
        <taxon>Eukaryota</taxon>
        <taxon>Metazoa</taxon>
        <taxon>Ecdysozoa</taxon>
        <taxon>Arthropoda</taxon>
        <taxon>Chelicerata</taxon>
        <taxon>Arachnida</taxon>
        <taxon>Araneae</taxon>
        <taxon>Araneomorphae</taxon>
        <taxon>Entelegynae</taxon>
        <taxon>Araneoidea</taxon>
        <taxon>Nephilidae</taxon>
        <taxon>Trichonephila</taxon>
    </lineage>
</organism>
<comment type="caution">
    <text evidence="1">The sequence shown here is derived from an EMBL/GenBank/DDBJ whole genome shotgun (WGS) entry which is preliminary data.</text>
</comment>
<evidence type="ECO:0000313" key="2">
    <source>
        <dbReference type="Proteomes" id="UP000887116"/>
    </source>
</evidence>
<dbReference type="OrthoDB" id="10281414at2759"/>
<dbReference type="Proteomes" id="UP000887116">
    <property type="component" value="Unassembled WGS sequence"/>
</dbReference>
<protein>
    <submittedName>
        <fullName evidence="1">Uncharacterized protein</fullName>
    </submittedName>
</protein>
<sequence>MIACREALVMGLPQEVVAKGDQDFPPADISPKFSRYTGFSSDCCLQEFDLTLPRNSDDRSNCETLVGKTPSEGLRSSSKLNKNPFTTISTKFLNLNLTKCTYCWKFHSSAQRTLATADNDIREQECNHLVFEGVKNHSVVKTEGNHGELNSIDQRHTASNIT</sequence>
<accession>A0A8X6L434</accession>
<dbReference type="AlphaFoldDB" id="A0A8X6L434"/>
<reference evidence="1" key="1">
    <citation type="submission" date="2020-07" db="EMBL/GenBank/DDBJ databases">
        <title>Multicomponent nature underlies the extraordinary mechanical properties of spider dragline silk.</title>
        <authorList>
            <person name="Kono N."/>
            <person name="Nakamura H."/>
            <person name="Mori M."/>
            <person name="Yoshida Y."/>
            <person name="Ohtoshi R."/>
            <person name="Malay A.D."/>
            <person name="Moran D.A.P."/>
            <person name="Tomita M."/>
            <person name="Numata K."/>
            <person name="Arakawa K."/>
        </authorList>
    </citation>
    <scope>NUCLEOTIDE SEQUENCE</scope>
</reference>
<keyword evidence="2" id="KW-1185">Reference proteome</keyword>
<gene>
    <name evidence="1" type="ORF">TNCT_260311</name>
</gene>
<name>A0A8X6L434_TRICU</name>
<evidence type="ECO:0000313" key="1">
    <source>
        <dbReference type="EMBL" id="GFQ93033.1"/>
    </source>
</evidence>